<evidence type="ECO:0000313" key="3">
    <source>
        <dbReference type="Proteomes" id="UP001589834"/>
    </source>
</evidence>
<keyword evidence="3" id="KW-1185">Reference proteome</keyword>
<dbReference type="InterPro" id="IPR002716">
    <property type="entry name" value="PIN_dom"/>
</dbReference>
<dbReference type="Pfam" id="PF13470">
    <property type="entry name" value="PIN_3"/>
    <property type="match status" value="1"/>
</dbReference>
<dbReference type="InterPro" id="IPR002850">
    <property type="entry name" value="PIN_toxin-like"/>
</dbReference>
<organism evidence="2 3">
    <name type="scientific">Ottowia pentelensis</name>
    <dbReference type="NCBI Taxonomy" id="511108"/>
    <lineage>
        <taxon>Bacteria</taxon>
        <taxon>Pseudomonadati</taxon>
        <taxon>Pseudomonadota</taxon>
        <taxon>Betaproteobacteria</taxon>
        <taxon>Burkholderiales</taxon>
        <taxon>Comamonadaceae</taxon>
        <taxon>Ottowia</taxon>
    </lineage>
</organism>
<dbReference type="Proteomes" id="UP001589834">
    <property type="component" value="Unassembled WGS sequence"/>
</dbReference>
<feature type="domain" description="PIN" evidence="1">
    <location>
        <begin position="9"/>
        <end position="113"/>
    </location>
</feature>
<sequence>MTRVPAPVAVIDTNRVLDLWLFDEPQVARLRHAVETRSLHWLATDAMRAELARVLGYATVVMQLERRARSAGQVMAAFDRWTQPVPPAPVAGVRCRDADDQGFIDLAVAWRAALFSKDRALIEQTRALAPLGVALHAGDWPAGDWPAGGGA</sequence>
<dbReference type="PANTHER" id="PTHR34610:SF3">
    <property type="entry name" value="SSL7007 PROTEIN"/>
    <property type="match status" value="1"/>
</dbReference>
<protein>
    <submittedName>
        <fullName evidence="2">Toxin-antitoxin system toxin component, PIN family</fullName>
    </submittedName>
</protein>
<reference evidence="2 3" key="1">
    <citation type="submission" date="2024-09" db="EMBL/GenBank/DDBJ databases">
        <authorList>
            <person name="Sun Q."/>
            <person name="Mori K."/>
        </authorList>
    </citation>
    <scope>NUCLEOTIDE SEQUENCE [LARGE SCALE GENOMIC DNA]</scope>
    <source>
        <strain evidence="2 3">NCAIM B.02336</strain>
    </source>
</reference>
<evidence type="ECO:0000313" key="2">
    <source>
        <dbReference type="EMBL" id="MFC0592663.1"/>
    </source>
</evidence>
<evidence type="ECO:0000259" key="1">
    <source>
        <dbReference type="Pfam" id="PF13470"/>
    </source>
</evidence>
<dbReference type="RefSeq" id="WP_377482307.1">
    <property type="nucleotide sequence ID" value="NZ_JBHLTN010000016.1"/>
</dbReference>
<dbReference type="PANTHER" id="PTHR34610">
    <property type="entry name" value="SSL7007 PROTEIN"/>
    <property type="match status" value="1"/>
</dbReference>
<name>A0ABV6PUP9_9BURK</name>
<gene>
    <name evidence="2" type="ORF">ACFFGG_08845</name>
</gene>
<accession>A0ABV6PUP9</accession>
<dbReference type="SUPFAM" id="SSF88723">
    <property type="entry name" value="PIN domain-like"/>
    <property type="match status" value="1"/>
</dbReference>
<proteinExistence type="predicted"/>
<dbReference type="EMBL" id="JBHLTN010000016">
    <property type="protein sequence ID" value="MFC0592663.1"/>
    <property type="molecule type" value="Genomic_DNA"/>
</dbReference>
<comment type="caution">
    <text evidence="2">The sequence shown here is derived from an EMBL/GenBank/DDBJ whole genome shotgun (WGS) entry which is preliminary data.</text>
</comment>
<dbReference type="InterPro" id="IPR029060">
    <property type="entry name" value="PIN-like_dom_sf"/>
</dbReference>